<gene>
    <name evidence="9" type="primary">argS</name>
    <name evidence="13" type="ORF">Bealeia1_00374</name>
</gene>
<dbReference type="RefSeq" id="WP_414437885.1">
    <property type="nucleotide sequence ID" value="NZ_CP133270.1"/>
</dbReference>
<evidence type="ECO:0000313" key="13">
    <source>
        <dbReference type="EMBL" id="WVX66200.1"/>
    </source>
</evidence>
<dbReference type="InterPro" id="IPR008909">
    <property type="entry name" value="DALR_anticod-bd"/>
</dbReference>
<evidence type="ECO:0000256" key="3">
    <source>
        <dbReference type="ARBA" id="ARBA00022598"/>
    </source>
</evidence>
<evidence type="ECO:0000256" key="2">
    <source>
        <dbReference type="ARBA" id="ARBA00022490"/>
    </source>
</evidence>
<comment type="subcellular location">
    <subcellularLocation>
        <location evidence="9">Cytoplasm</location>
    </subcellularLocation>
</comment>
<organism evidence="13 14">
    <name type="scientific">Candidatus Bealeia paramacronuclearis</name>
    <dbReference type="NCBI Taxonomy" id="1921001"/>
    <lineage>
        <taxon>Bacteria</taxon>
        <taxon>Pseudomonadati</taxon>
        <taxon>Pseudomonadota</taxon>
        <taxon>Alphaproteobacteria</taxon>
        <taxon>Holosporales</taxon>
        <taxon>Holosporaceae</taxon>
        <taxon>Candidatus Bealeia</taxon>
    </lineage>
</organism>
<dbReference type="InterPro" id="IPR001278">
    <property type="entry name" value="Arg-tRNA-ligase"/>
</dbReference>
<dbReference type="SMART" id="SM01016">
    <property type="entry name" value="Arg_tRNA_synt_N"/>
    <property type="match status" value="1"/>
</dbReference>
<dbReference type="GO" id="GO:0016874">
    <property type="term" value="F:ligase activity"/>
    <property type="evidence" value="ECO:0007669"/>
    <property type="project" value="UniProtKB-KW"/>
</dbReference>
<dbReference type="InterPro" id="IPR014729">
    <property type="entry name" value="Rossmann-like_a/b/a_fold"/>
</dbReference>
<comment type="catalytic activity">
    <reaction evidence="8 9">
        <text>tRNA(Arg) + L-arginine + ATP = L-arginyl-tRNA(Arg) + AMP + diphosphate</text>
        <dbReference type="Rhea" id="RHEA:20301"/>
        <dbReference type="Rhea" id="RHEA-COMP:9658"/>
        <dbReference type="Rhea" id="RHEA-COMP:9673"/>
        <dbReference type="ChEBI" id="CHEBI:30616"/>
        <dbReference type="ChEBI" id="CHEBI:32682"/>
        <dbReference type="ChEBI" id="CHEBI:33019"/>
        <dbReference type="ChEBI" id="CHEBI:78442"/>
        <dbReference type="ChEBI" id="CHEBI:78513"/>
        <dbReference type="ChEBI" id="CHEBI:456215"/>
        <dbReference type="EC" id="6.1.1.19"/>
    </reaction>
</comment>
<dbReference type="CDD" id="cd00671">
    <property type="entry name" value="ArgRS_core"/>
    <property type="match status" value="1"/>
</dbReference>
<keyword evidence="3 9" id="KW-0436">Ligase</keyword>
<keyword evidence="14" id="KW-1185">Reference proteome</keyword>
<evidence type="ECO:0000256" key="10">
    <source>
        <dbReference type="RuleBase" id="RU363038"/>
    </source>
</evidence>
<dbReference type="Gene3D" id="3.40.50.620">
    <property type="entry name" value="HUPs"/>
    <property type="match status" value="1"/>
</dbReference>
<dbReference type="PROSITE" id="PS00178">
    <property type="entry name" value="AA_TRNA_LIGASE_I"/>
    <property type="match status" value="1"/>
</dbReference>
<accession>A0ABZ2C353</accession>
<dbReference type="Proteomes" id="UP001330434">
    <property type="component" value="Chromosome"/>
</dbReference>
<sequence length="585" mass="65831">MNFFETYRHHILTILTQLIQEGSLPEGLDLNRITTEPPRDPSHGDMSTNAAMVLAKPTGLNPRALAELLLPALQKLPFVSTVEIAGPGFINIRLENSFFLDLLKDILEVGDNFGASTLGRGEKINIEYVSANPTGPLHAGHGRVAVVADVLATLLQKVGYGVCREYYINDAGNQARILARSTYLRYQEALGIQIPEIPEGYYPGDYLKDVGKSIALRDGAKWLNQDESQWLEVFQTFAVEMMMKMIRTDLELIGIHQDVFTSEMALQKSGAVEDAVDSLQKKGLLYEGILEAPKGKVIEDWEPRPQLLFKSTEFGDDVDRPLKKFDGSWTYFAPDIAYHLNKFERGFSRMINVWGADHGGYVKRIRSAVKAVTDQKGDVDVIICQIVNFLDNGVPMKMSKRAGTFVTISDIVEQVGKDVFRFMMVSRKNDAHLEFDLQQVLAQSKDNPVFYVNYAYARVHSVKRMAGETFPRVDFSRAVLKTADFTQLQDPDELRLVQLLAGWPRQVEGAAEAHEPHRLTYYLYELAQQFHMLWNKGKEDALLRFILPENLEVTKARLALLQALADVIASGLKIFGVTPQEEMRG</sequence>
<proteinExistence type="inferred from homology"/>
<dbReference type="EMBL" id="CP133270">
    <property type="protein sequence ID" value="WVX66200.1"/>
    <property type="molecule type" value="Genomic_DNA"/>
</dbReference>
<dbReference type="InterPro" id="IPR001412">
    <property type="entry name" value="aa-tRNA-synth_I_CS"/>
</dbReference>
<keyword evidence="6 9" id="KW-0648">Protein biosynthesis</keyword>
<keyword evidence="4 9" id="KW-0547">Nucleotide-binding</keyword>
<dbReference type="EC" id="6.1.1.19" evidence="9"/>
<evidence type="ECO:0000256" key="9">
    <source>
        <dbReference type="HAMAP-Rule" id="MF_00123"/>
    </source>
</evidence>
<feature type="domain" description="DALR anticodon binding" evidence="11">
    <location>
        <begin position="452"/>
        <end position="583"/>
    </location>
</feature>
<feature type="domain" description="Arginyl tRNA synthetase N-terminal" evidence="12">
    <location>
        <begin position="5"/>
        <end position="94"/>
    </location>
</feature>
<evidence type="ECO:0000256" key="7">
    <source>
        <dbReference type="ARBA" id="ARBA00023146"/>
    </source>
</evidence>
<dbReference type="Pfam" id="PF03485">
    <property type="entry name" value="Arg_tRNA_synt_N"/>
    <property type="match status" value="1"/>
</dbReference>
<dbReference type="PRINTS" id="PR01038">
    <property type="entry name" value="TRNASYNTHARG"/>
</dbReference>
<dbReference type="SUPFAM" id="SSF47323">
    <property type="entry name" value="Anticodon-binding domain of a subclass of class I aminoacyl-tRNA synthetases"/>
    <property type="match status" value="1"/>
</dbReference>
<dbReference type="Gene3D" id="3.30.1360.70">
    <property type="entry name" value="Arginyl tRNA synthetase N-terminal domain"/>
    <property type="match status" value="1"/>
</dbReference>
<comment type="subunit">
    <text evidence="9">Monomer.</text>
</comment>
<dbReference type="PANTHER" id="PTHR11956:SF5">
    <property type="entry name" value="ARGININE--TRNA LIGASE, CYTOPLASMIC"/>
    <property type="match status" value="1"/>
</dbReference>
<dbReference type="SUPFAM" id="SSF55190">
    <property type="entry name" value="Arginyl-tRNA synthetase (ArgRS), N-terminal 'additional' domain"/>
    <property type="match status" value="1"/>
</dbReference>
<dbReference type="NCBIfam" id="TIGR00456">
    <property type="entry name" value="argS"/>
    <property type="match status" value="1"/>
</dbReference>
<evidence type="ECO:0000256" key="1">
    <source>
        <dbReference type="ARBA" id="ARBA00005594"/>
    </source>
</evidence>
<evidence type="ECO:0000259" key="11">
    <source>
        <dbReference type="SMART" id="SM00836"/>
    </source>
</evidence>
<name>A0ABZ2C353_9PROT</name>
<comment type="similarity">
    <text evidence="1 9 10">Belongs to the class-I aminoacyl-tRNA synthetase family.</text>
</comment>
<comment type="caution">
    <text evidence="9">Lacks conserved residue(s) required for the propagation of feature annotation.</text>
</comment>
<keyword evidence="7 9" id="KW-0030">Aminoacyl-tRNA synthetase</keyword>
<dbReference type="Pfam" id="PF05746">
    <property type="entry name" value="DALR_1"/>
    <property type="match status" value="1"/>
</dbReference>
<evidence type="ECO:0000313" key="14">
    <source>
        <dbReference type="Proteomes" id="UP001330434"/>
    </source>
</evidence>
<dbReference type="InterPro" id="IPR035684">
    <property type="entry name" value="ArgRS_core"/>
</dbReference>
<dbReference type="SMART" id="SM00836">
    <property type="entry name" value="DALR_1"/>
    <property type="match status" value="1"/>
</dbReference>
<keyword evidence="2 9" id="KW-0963">Cytoplasm</keyword>
<evidence type="ECO:0000256" key="5">
    <source>
        <dbReference type="ARBA" id="ARBA00022840"/>
    </source>
</evidence>
<protein>
    <recommendedName>
        <fullName evidence="9">Arginine--tRNA ligase</fullName>
        <ecNumber evidence="9">6.1.1.19</ecNumber>
    </recommendedName>
    <alternativeName>
        <fullName evidence="9">Arginyl-tRNA synthetase</fullName>
        <shortName evidence="9">ArgRS</shortName>
    </alternativeName>
</protein>
<dbReference type="HAMAP" id="MF_00123">
    <property type="entry name" value="Arg_tRNA_synth"/>
    <property type="match status" value="1"/>
</dbReference>
<evidence type="ECO:0000256" key="4">
    <source>
        <dbReference type="ARBA" id="ARBA00022741"/>
    </source>
</evidence>
<dbReference type="InterPro" id="IPR036695">
    <property type="entry name" value="Arg-tRNA-synth_N_sf"/>
</dbReference>
<dbReference type="Gene3D" id="1.10.730.10">
    <property type="entry name" value="Isoleucyl-tRNA Synthetase, Domain 1"/>
    <property type="match status" value="1"/>
</dbReference>
<evidence type="ECO:0000256" key="6">
    <source>
        <dbReference type="ARBA" id="ARBA00022917"/>
    </source>
</evidence>
<dbReference type="InterPro" id="IPR005148">
    <property type="entry name" value="Arg-tRNA-synth_N"/>
</dbReference>
<dbReference type="InterPro" id="IPR009080">
    <property type="entry name" value="tRNAsynth_Ia_anticodon-bd"/>
</dbReference>
<evidence type="ECO:0000259" key="12">
    <source>
        <dbReference type="SMART" id="SM01016"/>
    </source>
</evidence>
<dbReference type="Pfam" id="PF00750">
    <property type="entry name" value="tRNA-synt_1d"/>
    <property type="match status" value="1"/>
</dbReference>
<reference evidence="13 14" key="1">
    <citation type="journal article" date="2024" name="Environ. Microbiol.">
        <title>Novel evolutionary insights on the interactions of the Holosporales (Alphaproteobacteria) with eukaryotic hosts from comparative genomics.</title>
        <authorList>
            <person name="Giovannini M."/>
            <person name="Petroni G."/>
            <person name="Castelli M."/>
        </authorList>
    </citation>
    <scope>NUCLEOTIDE SEQUENCE [LARGE SCALE GENOMIC DNA]</scope>
    <source>
        <strain evidence="13 14">US_Bl 15I1</strain>
    </source>
</reference>
<keyword evidence="5 9" id="KW-0067">ATP-binding</keyword>
<dbReference type="SUPFAM" id="SSF52374">
    <property type="entry name" value="Nucleotidylyl transferase"/>
    <property type="match status" value="1"/>
</dbReference>
<dbReference type="PANTHER" id="PTHR11956">
    <property type="entry name" value="ARGINYL-TRNA SYNTHETASE"/>
    <property type="match status" value="1"/>
</dbReference>
<evidence type="ECO:0000256" key="8">
    <source>
        <dbReference type="ARBA" id="ARBA00049339"/>
    </source>
</evidence>